<gene>
    <name evidence="7" type="ORF">AALB_0694</name>
</gene>
<evidence type="ECO:0000313" key="8">
    <source>
        <dbReference type="Proteomes" id="UP000014461"/>
    </source>
</evidence>
<dbReference type="PANTHER" id="PTHR30086:SF20">
    <property type="entry name" value="ARGININE EXPORTER PROTEIN ARGO-RELATED"/>
    <property type="match status" value="1"/>
</dbReference>
<evidence type="ECO:0000256" key="3">
    <source>
        <dbReference type="ARBA" id="ARBA00022692"/>
    </source>
</evidence>
<feature type="transmembrane region" description="Helical" evidence="6">
    <location>
        <begin position="180"/>
        <end position="197"/>
    </location>
</feature>
<dbReference type="EMBL" id="BARX01000003">
    <property type="protein sequence ID" value="GAD00614.1"/>
    <property type="molecule type" value="Genomic_DNA"/>
</dbReference>
<feature type="transmembrane region" description="Helical" evidence="6">
    <location>
        <begin position="43"/>
        <end position="67"/>
    </location>
</feature>
<dbReference type="Proteomes" id="UP000014461">
    <property type="component" value="Unassembled WGS sequence"/>
</dbReference>
<dbReference type="GO" id="GO:0005886">
    <property type="term" value="C:plasma membrane"/>
    <property type="evidence" value="ECO:0007669"/>
    <property type="project" value="UniProtKB-SubCell"/>
</dbReference>
<dbReference type="STRING" id="1331007.AALB_0694"/>
<feature type="transmembrane region" description="Helical" evidence="6">
    <location>
        <begin position="74"/>
        <end position="95"/>
    </location>
</feature>
<keyword evidence="3 6" id="KW-0812">Transmembrane</keyword>
<dbReference type="Pfam" id="PF01810">
    <property type="entry name" value="LysE"/>
    <property type="match status" value="1"/>
</dbReference>
<evidence type="ECO:0000256" key="1">
    <source>
        <dbReference type="ARBA" id="ARBA00004651"/>
    </source>
</evidence>
<accession>R9PGU8</accession>
<dbReference type="PANTHER" id="PTHR30086">
    <property type="entry name" value="ARGININE EXPORTER PROTEIN ARGO"/>
    <property type="match status" value="1"/>
</dbReference>
<keyword evidence="2" id="KW-1003">Cell membrane</keyword>
<dbReference type="GO" id="GO:0015171">
    <property type="term" value="F:amino acid transmembrane transporter activity"/>
    <property type="evidence" value="ECO:0007669"/>
    <property type="project" value="TreeGrafter"/>
</dbReference>
<evidence type="ECO:0000256" key="6">
    <source>
        <dbReference type="SAM" id="Phobius"/>
    </source>
</evidence>
<comment type="subcellular location">
    <subcellularLocation>
        <location evidence="1">Cell membrane</location>
        <topology evidence="1">Multi-pass membrane protein</topology>
    </subcellularLocation>
</comment>
<evidence type="ECO:0000256" key="5">
    <source>
        <dbReference type="ARBA" id="ARBA00023136"/>
    </source>
</evidence>
<proteinExistence type="predicted"/>
<evidence type="ECO:0000313" key="7">
    <source>
        <dbReference type="EMBL" id="GAD00614.1"/>
    </source>
</evidence>
<name>R9PGU8_AGAAL</name>
<sequence length="198" mass="20802">MVSIFLSMLVFAFIGAVSPGPVNIIATGAGANFGFRQALPHVVGASVSYSLVVLTTGLALNALLYWLPSLTEALKYLGGAFLLYIAVKIACSPVATQAERALAKPPSLLQGALAQGLNPKAWLVAMSGVSLFVSAQQPAWLYLLVFCSISLIVCLAGVGTWAAIGSLIARYLQSPMRMRVFNVLMALLLAVSVLSLFV</sequence>
<feature type="transmembrane region" description="Helical" evidence="6">
    <location>
        <begin position="139"/>
        <end position="168"/>
    </location>
</feature>
<evidence type="ECO:0000256" key="2">
    <source>
        <dbReference type="ARBA" id="ARBA00022475"/>
    </source>
</evidence>
<dbReference type="InterPro" id="IPR001123">
    <property type="entry name" value="LeuE-type"/>
</dbReference>
<dbReference type="GO" id="GO:0033228">
    <property type="term" value="P:cysteine export across plasma membrane"/>
    <property type="evidence" value="ECO:0007669"/>
    <property type="project" value="TreeGrafter"/>
</dbReference>
<keyword evidence="5 6" id="KW-0472">Membrane</keyword>
<dbReference type="RefSeq" id="WP_016400382.1">
    <property type="nucleotide sequence ID" value="NZ_BARX01000003.1"/>
</dbReference>
<dbReference type="OrthoDB" id="9812084at2"/>
<reference evidence="7" key="1">
    <citation type="journal article" date="2013" name="Genome Announc.">
        <title>Draft Genome Sequence of Agarivorans albus Strain MKT 106T, an Agarolytic Marine Bacterium.</title>
        <authorList>
            <person name="Yasuike M."/>
            <person name="Nakamura Y."/>
            <person name="Kai W."/>
            <person name="Fujiwara A."/>
            <person name="Fukui Y."/>
            <person name="Satomi M."/>
            <person name="Sano M."/>
        </authorList>
    </citation>
    <scope>NUCLEOTIDE SEQUENCE [LARGE SCALE GENOMIC DNA]</scope>
</reference>
<evidence type="ECO:0000256" key="4">
    <source>
        <dbReference type="ARBA" id="ARBA00022989"/>
    </source>
</evidence>
<organism evidence="7 8">
    <name type="scientific">Agarivorans albus MKT 106</name>
    <dbReference type="NCBI Taxonomy" id="1331007"/>
    <lineage>
        <taxon>Bacteria</taxon>
        <taxon>Pseudomonadati</taxon>
        <taxon>Pseudomonadota</taxon>
        <taxon>Gammaproteobacteria</taxon>
        <taxon>Alteromonadales</taxon>
        <taxon>Alteromonadaceae</taxon>
        <taxon>Agarivorans</taxon>
    </lineage>
</organism>
<keyword evidence="4 6" id="KW-1133">Transmembrane helix</keyword>
<protein>
    <submittedName>
        <fullName evidence="7">Transporter</fullName>
    </submittedName>
</protein>
<keyword evidence="8" id="KW-1185">Reference proteome</keyword>
<dbReference type="AlphaFoldDB" id="R9PGU8"/>
<comment type="caution">
    <text evidence="7">The sequence shown here is derived from an EMBL/GenBank/DDBJ whole genome shotgun (WGS) entry which is preliminary data.</text>
</comment>